<evidence type="ECO:0000256" key="7">
    <source>
        <dbReference type="SAM" id="MobiDB-lite"/>
    </source>
</evidence>
<dbReference type="EC" id="3.4.21.-" evidence="6"/>
<proteinExistence type="inferred from homology"/>
<keyword evidence="10" id="KW-1185">Reference proteome</keyword>
<gene>
    <name evidence="9" type="primary">mpr</name>
    <name evidence="9" type="ordered locus">BAMF_0814</name>
</gene>
<dbReference type="InterPro" id="IPR000126">
    <property type="entry name" value="V8_ser_AS"/>
</dbReference>
<dbReference type="PANTHER" id="PTHR15462:SF8">
    <property type="entry name" value="SERINE PROTEASE"/>
    <property type="match status" value="1"/>
</dbReference>
<dbReference type="PROSITE" id="PS00673">
    <property type="entry name" value="V8_SER"/>
    <property type="match status" value="1"/>
</dbReference>
<evidence type="ECO:0000313" key="9">
    <source>
        <dbReference type="EMBL" id="CBI41940.1"/>
    </source>
</evidence>
<dbReference type="KEGG" id="bao:BAMF_0814"/>
<keyword evidence="2 6" id="KW-0645">Protease</keyword>
<dbReference type="EMBL" id="FN597644">
    <property type="protein sequence ID" value="CBI41940.1"/>
    <property type="molecule type" value="Genomic_DNA"/>
</dbReference>
<dbReference type="PANTHER" id="PTHR15462">
    <property type="entry name" value="SERINE PROTEASE"/>
    <property type="match status" value="1"/>
</dbReference>
<dbReference type="GO" id="GO:0006508">
    <property type="term" value="P:proteolysis"/>
    <property type="evidence" value="ECO:0007669"/>
    <property type="project" value="UniProtKB-KW"/>
</dbReference>
<accession>A0A9P1JF80</accession>
<feature type="signal peptide" evidence="6">
    <location>
        <begin position="1"/>
        <end position="24"/>
    </location>
</feature>
<dbReference type="PROSITE" id="PS00134">
    <property type="entry name" value="TRYPSIN_HIS"/>
    <property type="match status" value="1"/>
</dbReference>
<evidence type="ECO:0000313" key="10">
    <source>
        <dbReference type="Proteomes" id="UP000006562"/>
    </source>
</evidence>
<keyword evidence="9" id="KW-0482">Metalloprotease</keyword>
<dbReference type="Proteomes" id="UP000006562">
    <property type="component" value="Chromosome"/>
</dbReference>
<dbReference type="AlphaFoldDB" id="A0A9P1JF80"/>
<dbReference type="SUPFAM" id="SSF50494">
    <property type="entry name" value="Trypsin-like serine proteases"/>
    <property type="match status" value="1"/>
</dbReference>
<evidence type="ECO:0000259" key="8">
    <source>
        <dbReference type="Pfam" id="PF00089"/>
    </source>
</evidence>
<keyword evidence="5 6" id="KW-0720">Serine protease</keyword>
<evidence type="ECO:0000256" key="4">
    <source>
        <dbReference type="ARBA" id="ARBA00022801"/>
    </source>
</evidence>
<evidence type="ECO:0000256" key="6">
    <source>
        <dbReference type="RuleBase" id="RU004296"/>
    </source>
</evidence>
<dbReference type="PRINTS" id="PR00839">
    <property type="entry name" value="V8PROTEASE"/>
</dbReference>
<dbReference type="InterPro" id="IPR050966">
    <property type="entry name" value="Glutamyl_endopeptidase"/>
</dbReference>
<evidence type="ECO:0000256" key="3">
    <source>
        <dbReference type="ARBA" id="ARBA00022729"/>
    </source>
</evidence>
<sequence length="304" mass="32561">MKTVSKRLLSFTAFFLSVSLFAVSAEAQGSPQTSVSSSGEEFDASPNQPVKTTQTSPAYEGSCLTKRQPAQNNGIADIKSLKPSSIIVADERIRISPTTSFPYRATAQLTVTYSGSTSTYGCTGFFVNPDTIVTAGHCVYDQKNGWASKITAAPGRNGSSYPYGSYSGKTFYSVKGWTENGDTNYDYGAIKVDGSPGNTVGWYGYRTTNSSSPAGLSSTVTGYPCDKVSGSMWSDSKPIRSAETYKLTYTTDTFGCQSGSPVYHDYSDTGQTAIAVHTNGGSTYNLGTRVTNSVFDNIQYWSNQ</sequence>
<protein>
    <recommendedName>
        <fullName evidence="6">Serine protease</fullName>
        <ecNumber evidence="6">3.4.21.-</ecNumber>
    </recommendedName>
</protein>
<dbReference type="GO" id="GO:0008237">
    <property type="term" value="F:metallopeptidase activity"/>
    <property type="evidence" value="ECO:0007669"/>
    <property type="project" value="UniProtKB-KW"/>
</dbReference>
<dbReference type="Gene3D" id="2.40.10.10">
    <property type="entry name" value="Trypsin-like serine proteases"/>
    <property type="match status" value="2"/>
</dbReference>
<evidence type="ECO:0000256" key="2">
    <source>
        <dbReference type="ARBA" id="ARBA00022670"/>
    </source>
</evidence>
<keyword evidence="3 6" id="KW-0732">Signal</keyword>
<dbReference type="GO" id="GO:0004252">
    <property type="term" value="F:serine-type endopeptidase activity"/>
    <property type="evidence" value="ECO:0007669"/>
    <property type="project" value="InterPro"/>
</dbReference>
<dbReference type="InterPro" id="IPR009003">
    <property type="entry name" value="Peptidase_S1_PA"/>
</dbReference>
<dbReference type="InterPro" id="IPR028301">
    <property type="entry name" value="V8_his_AS"/>
</dbReference>
<feature type="chain" id="PRO_5040534177" description="Serine protease" evidence="6">
    <location>
        <begin position="25"/>
        <end position="304"/>
    </location>
</feature>
<dbReference type="InterPro" id="IPR043504">
    <property type="entry name" value="Peptidase_S1_PA_chymotrypsin"/>
</dbReference>
<evidence type="ECO:0000256" key="1">
    <source>
        <dbReference type="ARBA" id="ARBA00008764"/>
    </source>
</evidence>
<dbReference type="InterPro" id="IPR018114">
    <property type="entry name" value="TRYPSIN_HIS"/>
</dbReference>
<dbReference type="InterPro" id="IPR001254">
    <property type="entry name" value="Trypsin_dom"/>
</dbReference>
<keyword evidence="4 6" id="KW-0378">Hydrolase</keyword>
<reference evidence="10" key="2">
    <citation type="journal article" date="2011" name="J. Biotechnol.">
        <title>Genome sequence of B. amyloliquefaciens type strain DSM7(T) reveals differences to plant-associated B. amyloliquefaciens FZB42.</title>
        <authorList>
            <person name="Ruckert C."/>
            <person name="Blom J."/>
            <person name="Chen X."/>
            <person name="Reva O."/>
            <person name="Borriss R."/>
        </authorList>
    </citation>
    <scope>NUCLEOTIDE SEQUENCE [LARGE SCALE GENOMIC DNA]</scope>
    <source>
        <strain evidence="10">DSM 7</strain>
    </source>
</reference>
<feature type="region of interest" description="Disordered" evidence="7">
    <location>
        <begin position="32"/>
        <end position="59"/>
    </location>
</feature>
<evidence type="ECO:0000256" key="5">
    <source>
        <dbReference type="ARBA" id="ARBA00022825"/>
    </source>
</evidence>
<dbReference type="PROSITE" id="PS00672">
    <property type="entry name" value="V8_HIS"/>
    <property type="match status" value="1"/>
</dbReference>
<reference evidence="9 10" key="1">
    <citation type="journal article" date="2011" name="Int. J. Syst. Evol. Microbiol.">
        <title>Relationship of Bacillus amyloliquefaciens clades associated with strains DSM 7T and FZB42T: a proposal for Bacillus amyloliquefaciens subsp. amyloliquefaciens subsp. nov. and Bacillus amyloliquefaciens subsp. plantarum subsp. nov. based on complete genome sequence comparisons.</title>
        <authorList>
            <person name="Borriss R."/>
            <person name="Chen X.H."/>
            <person name="Rueckert C."/>
            <person name="Blom J."/>
            <person name="Becker A."/>
            <person name="Baumgarth B."/>
            <person name="Fan B."/>
            <person name="Pukall R."/>
            <person name="Schumann P."/>
            <person name="Sproer C."/>
            <person name="Junge H."/>
            <person name="Vater J."/>
            <person name="Puhler A."/>
            <person name="Klenk H.P."/>
        </authorList>
    </citation>
    <scope>NUCLEOTIDE SEQUENCE [LARGE SCALE GENOMIC DNA]</scope>
    <source>
        <strain evidence="10">DSM 7</strain>
    </source>
</reference>
<feature type="compositionally biased region" description="Polar residues" evidence="7">
    <location>
        <begin position="32"/>
        <end position="57"/>
    </location>
</feature>
<dbReference type="Pfam" id="PF00089">
    <property type="entry name" value="Trypsin"/>
    <property type="match status" value="1"/>
</dbReference>
<feature type="domain" description="Peptidase S1" evidence="8">
    <location>
        <begin position="100"/>
        <end position="278"/>
    </location>
</feature>
<dbReference type="RefSeq" id="WP_013351438.1">
    <property type="nucleotide sequence ID" value="NC_014551.1"/>
</dbReference>
<organism evidence="9 10">
    <name type="scientific">Bacillus amyloliquefaciens (strain ATCC 23350 / DSM 7 / BCRC 11601 / CCUG 28519 / NBRC 15535 / NRRL B-14393 / F)</name>
    <dbReference type="NCBI Taxonomy" id="692420"/>
    <lineage>
        <taxon>Bacteria</taxon>
        <taxon>Bacillati</taxon>
        <taxon>Bacillota</taxon>
        <taxon>Bacilli</taxon>
        <taxon>Bacillales</taxon>
        <taxon>Bacillaceae</taxon>
        <taxon>Bacillus</taxon>
        <taxon>Bacillus amyloliquefaciens group</taxon>
    </lineage>
</organism>
<comment type="similarity">
    <text evidence="1 6">Belongs to the peptidase S1B family.</text>
</comment>
<name>A0A9P1JF80_BACAS</name>
<dbReference type="InterPro" id="IPR008256">
    <property type="entry name" value="Peptidase_S1B"/>
</dbReference>